<dbReference type="PANTHER" id="PTHR24305:SF157">
    <property type="entry name" value="N-ACETYLTRYPTOPHAN 6-HYDROXYLASE IVOC-RELATED"/>
    <property type="match status" value="1"/>
</dbReference>
<keyword evidence="4 12" id="KW-0349">Heme</keyword>
<evidence type="ECO:0000313" key="16">
    <source>
        <dbReference type="Proteomes" id="UP000235672"/>
    </source>
</evidence>
<evidence type="ECO:0000256" key="10">
    <source>
        <dbReference type="ARBA" id="ARBA00023033"/>
    </source>
</evidence>
<evidence type="ECO:0000256" key="12">
    <source>
        <dbReference type="PIRSR" id="PIRSR602401-1"/>
    </source>
</evidence>
<keyword evidence="8 13" id="KW-0560">Oxidoreductase</keyword>
<dbReference type="GO" id="GO:0004497">
    <property type="term" value="F:monooxygenase activity"/>
    <property type="evidence" value="ECO:0007669"/>
    <property type="project" value="UniProtKB-KW"/>
</dbReference>
<keyword evidence="6 12" id="KW-0479">Metal-binding</keyword>
<dbReference type="PROSITE" id="PS00086">
    <property type="entry name" value="CYTOCHROME_P450"/>
    <property type="match status" value="1"/>
</dbReference>
<dbReference type="GO" id="GO:0005506">
    <property type="term" value="F:iron ion binding"/>
    <property type="evidence" value="ECO:0007669"/>
    <property type="project" value="InterPro"/>
</dbReference>
<evidence type="ECO:0000256" key="11">
    <source>
        <dbReference type="ARBA" id="ARBA00023136"/>
    </source>
</evidence>
<dbReference type="InterPro" id="IPR036396">
    <property type="entry name" value="Cyt_P450_sf"/>
</dbReference>
<evidence type="ECO:0000256" key="6">
    <source>
        <dbReference type="ARBA" id="ARBA00022723"/>
    </source>
</evidence>
<comment type="similarity">
    <text evidence="3 13">Belongs to the cytochrome P450 family.</text>
</comment>
<keyword evidence="7 14" id="KW-1133">Transmembrane helix</keyword>
<keyword evidence="16" id="KW-1185">Reference proteome</keyword>
<name>A0A2J6PYD3_9HELO</name>
<evidence type="ECO:0000256" key="1">
    <source>
        <dbReference type="ARBA" id="ARBA00001971"/>
    </source>
</evidence>
<gene>
    <name evidence="15" type="ORF">NA56DRAFT_213210</name>
</gene>
<evidence type="ECO:0000256" key="9">
    <source>
        <dbReference type="ARBA" id="ARBA00023004"/>
    </source>
</evidence>
<evidence type="ECO:0000256" key="4">
    <source>
        <dbReference type="ARBA" id="ARBA00022617"/>
    </source>
</evidence>
<dbReference type="FunFam" id="1.10.630.10:FF:000069">
    <property type="entry name" value="Cytochrome P450, putative (Eurofung)"/>
    <property type="match status" value="1"/>
</dbReference>
<sequence length="507" mass="58152">MTYDYQSLGSWPLLAGILTVVSLAYGITWRLVFSPLAKFPGPKLAAVTLWYEFYYDVIKNGRYMWEIEKMHEKYGPIVRINPYELHINDPDYYDEVYAGGGKKRNKYDLFVRLFPMDDGTLSTLDHDLHRVRRSALNPFFSKANVRKLEPIIQRSAQKVLSLMENLENTGQPLNIFYLFSAFTSDVIMEYAFGQSHNYLEREDLNEDIYHMMNSVHHLGAAARQFGWLFPILLSIPEWIIIRLDKGMASFAAMQNRCKEQIKDIMEHIDDHDAKPIPTIFHDIMVSKLPEREKKLDRLCQEGQTFIVAGTETTAWCLSVICFHLLKDQAKLQRLTKELEGANATTSTELEQLPYLSAVIQEGLRLSYGVSHRLPRIAPDETMFFVAGDKTWRIPPGTPVSMSAGLLHQNPSIFASPKEFQPERWLDNPSLYRYLVSFGKGSRQCVGINLAYAELYVCLNTVFGRYGGCGPAKMVLFETDESDVEIQHDLFIPFPKEGSKGIRVTFEH</sequence>
<dbReference type="STRING" id="1745343.A0A2J6PYD3"/>
<evidence type="ECO:0000313" key="15">
    <source>
        <dbReference type="EMBL" id="PMD19042.1"/>
    </source>
</evidence>
<reference evidence="15 16" key="1">
    <citation type="submission" date="2016-05" db="EMBL/GenBank/DDBJ databases">
        <title>A degradative enzymes factory behind the ericoid mycorrhizal symbiosis.</title>
        <authorList>
            <consortium name="DOE Joint Genome Institute"/>
            <person name="Martino E."/>
            <person name="Morin E."/>
            <person name="Grelet G."/>
            <person name="Kuo A."/>
            <person name="Kohler A."/>
            <person name="Daghino S."/>
            <person name="Barry K."/>
            <person name="Choi C."/>
            <person name="Cichocki N."/>
            <person name="Clum A."/>
            <person name="Copeland A."/>
            <person name="Hainaut M."/>
            <person name="Haridas S."/>
            <person name="Labutti K."/>
            <person name="Lindquist E."/>
            <person name="Lipzen A."/>
            <person name="Khouja H.-R."/>
            <person name="Murat C."/>
            <person name="Ohm R."/>
            <person name="Olson A."/>
            <person name="Spatafora J."/>
            <person name="Veneault-Fourrey C."/>
            <person name="Henrissat B."/>
            <person name="Grigoriev I."/>
            <person name="Martin F."/>
            <person name="Perotto S."/>
        </authorList>
    </citation>
    <scope>NUCLEOTIDE SEQUENCE [LARGE SCALE GENOMIC DNA]</scope>
    <source>
        <strain evidence="15 16">UAMH 7357</strain>
    </source>
</reference>
<dbReference type="PRINTS" id="PR00385">
    <property type="entry name" value="P450"/>
</dbReference>
<dbReference type="SUPFAM" id="SSF48264">
    <property type="entry name" value="Cytochrome P450"/>
    <property type="match status" value="1"/>
</dbReference>
<comment type="cofactor">
    <cofactor evidence="1 12">
        <name>heme</name>
        <dbReference type="ChEBI" id="CHEBI:30413"/>
    </cofactor>
</comment>
<evidence type="ECO:0000256" key="14">
    <source>
        <dbReference type="SAM" id="Phobius"/>
    </source>
</evidence>
<comment type="subcellular location">
    <subcellularLocation>
        <location evidence="2">Membrane</location>
        <topology evidence="2">Single-pass membrane protein</topology>
    </subcellularLocation>
</comment>
<dbReference type="AlphaFoldDB" id="A0A2J6PYD3"/>
<evidence type="ECO:0000256" key="2">
    <source>
        <dbReference type="ARBA" id="ARBA00004167"/>
    </source>
</evidence>
<evidence type="ECO:0000256" key="3">
    <source>
        <dbReference type="ARBA" id="ARBA00010617"/>
    </source>
</evidence>
<dbReference type="InterPro" id="IPR017972">
    <property type="entry name" value="Cyt_P450_CS"/>
</dbReference>
<dbReference type="Pfam" id="PF00067">
    <property type="entry name" value="p450"/>
    <property type="match status" value="1"/>
</dbReference>
<dbReference type="Proteomes" id="UP000235672">
    <property type="component" value="Unassembled WGS sequence"/>
</dbReference>
<protein>
    <submittedName>
        <fullName evidence="15">Cytochrome P450</fullName>
    </submittedName>
</protein>
<dbReference type="PANTHER" id="PTHR24305">
    <property type="entry name" value="CYTOCHROME P450"/>
    <property type="match status" value="1"/>
</dbReference>
<keyword evidence="5 14" id="KW-0812">Transmembrane</keyword>
<accession>A0A2J6PYD3</accession>
<evidence type="ECO:0000256" key="13">
    <source>
        <dbReference type="RuleBase" id="RU000461"/>
    </source>
</evidence>
<dbReference type="GO" id="GO:0020037">
    <property type="term" value="F:heme binding"/>
    <property type="evidence" value="ECO:0007669"/>
    <property type="project" value="InterPro"/>
</dbReference>
<dbReference type="EMBL" id="KZ613491">
    <property type="protein sequence ID" value="PMD19042.1"/>
    <property type="molecule type" value="Genomic_DNA"/>
</dbReference>
<organism evidence="15 16">
    <name type="scientific">Hyaloscypha hepaticicola</name>
    <dbReference type="NCBI Taxonomy" id="2082293"/>
    <lineage>
        <taxon>Eukaryota</taxon>
        <taxon>Fungi</taxon>
        <taxon>Dikarya</taxon>
        <taxon>Ascomycota</taxon>
        <taxon>Pezizomycotina</taxon>
        <taxon>Leotiomycetes</taxon>
        <taxon>Helotiales</taxon>
        <taxon>Hyaloscyphaceae</taxon>
        <taxon>Hyaloscypha</taxon>
    </lineage>
</organism>
<keyword evidence="9 12" id="KW-0408">Iron</keyword>
<evidence type="ECO:0000256" key="7">
    <source>
        <dbReference type="ARBA" id="ARBA00022989"/>
    </source>
</evidence>
<keyword evidence="11 14" id="KW-0472">Membrane</keyword>
<proteinExistence type="inferred from homology"/>
<evidence type="ECO:0000256" key="8">
    <source>
        <dbReference type="ARBA" id="ARBA00023002"/>
    </source>
</evidence>
<dbReference type="InterPro" id="IPR001128">
    <property type="entry name" value="Cyt_P450"/>
</dbReference>
<dbReference type="CDD" id="cd11062">
    <property type="entry name" value="CYP58-like"/>
    <property type="match status" value="1"/>
</dbReference>
<dbReference type="GO" id="GO:0016020">
    <property type="term" value="C:membrane"/>
    <property type="evidence" value="ECO:0007669"/>
    <property type="project" value="UniProtKB-SubCell"/>
</dbReference>
<evidence type="ECO:0000256" key="5">
    <source>
        <dbReference type="ARBA" id="ARBA00022692"/>
    </source>
</evidence>
<dbReference type="GO" id="GO:0016705">
    <property type="term" value="F:oxidoreductase activity, acting on paired donors, with incorporation or reduction of molecular oxygen"/>
    <property type="evidence" value="ECO:0007669"/>
    <property type="project" value="InterPro"/>
</dbReference>
<dbReference type="OrthoDB" id="3945418at2759"/>
<dbReference type="InterPro" id="IPR002401">
    <property type="entry name" value="Cyt_P450_E_grp-I"/>
</dbReference>
<feature type="transmembrane region" description="Helical" evidence="14">
    <location>
        <begin position="12"/>
        <end position="33"/>
    </location>
</feature>
<dbReference type="Gene3D" id="1.10.630.10">
    <property type="entry name" value="Cytochrome P450"/>
    <property type="match status" value="1"/>
</dbReference>
<dbReference type="PRINTS" id="PR00463">
    <property type="entry name" value="EP450I"/>
</dbReference>
<dbReference type="InterPro" id="IPR050121">
    <property type="entry name" value="Cytochrome_P450_monoxygenase"/>
</dbReference>
<feature type="binding site" description="axial binding residue" evidence="12">
    <location>
        <position position="444"/>
    </location>
    <ligand>
        <name>heme</name>
        <dbReference type="ChEBI" id="CHEBI:30413"/>
    </ligand>
    <ligandPart>
        <name>Fe</name>
        <dbReference type="ChEBI" id="CHEBI:18248"/>
    </ligandPart>
</feature>
<keyword evidence="10 13" id="KW-0503">Monooxygenase</keyword>